<evidence type="ECO:0000259" key="9">
    <source>
        <dbReference type="Pfam" id="PF09402"/>
    </source>
</evidence>
<dbReference type="EMBL" id="JBAMMX010000001">
    <property type="protein sequence ID" value="KAK6947463.1"/>
    <property type="molecule type" value="Genomic_DNA"/>
</dbReference>
<feature type="domain" description="Man1/Src1-like C-terminal" evidence="9">
    <location>
        <begin position="100"/>
        <end position="353"/>
    </location>
</feature>
<keyword evidence="3 8" id="KW-0812">Transmembrane</keyword>
<feature type="transmembrane region" description="Helical" evidence="8">
    <location>
        <begin position="238"/>
        <end position="261"/>
    </location>
</feature>
<organism evidence="10 11">
    <name type="scientific">Dillenia turbinata</name>
    <dbReference type="NCBI Taxonomy" id="194707"/>
    <lineage>
        <taxon>Eukaryota</taxon>
        <taxon>Viridiplantae</taxon>
        <taxon>Streptophyta</taxon>
        <taxon>Embryophyta</taxon>
        <taxon>Tracheophyta</taxon>
        <taxon>Spermatophyta</taxon>
        <taxon>Magnoliopsida</taxon>
        <taxon>eudicotyledons</taxon>
        <taxon>Gunneridae</taxon>
        <taxon>Pentapetalae</taxon>
        <taxon>Dilleniales</taxon>
        <taxon>Dilleniaceae</taxon>
        <taxon>Dillenia</taxon>
    </lineage>
</organism>
<evidence type="ECO:0000256" key="8">
    <source>
        <dbReference type="SAM" id="Phobius"/>
    </source>
</evidence>
<evidence type="ECO:0000256" key="7">
    <source>
        <dbReference type="SAM" id="MobiDB-lite"/>
    </source>
</evidence>
<dbReference type="Gene3D" id="1.10.10.1180">
    <property type="entry name" value="MAN1, winged-helix domain"/>
    <property type="match status" value="1"/>
</dbReference>
<dbReference type="InterPro" id="IPR018996">
    <property type="entry name" value="Man1/Src1-like_C"/>
</dbReference>
<evidence type="ECO:0000313" key="10">
    <source>
        <dbReference type="EMBL" id="KAK6947463.1"/>
    </source>
</evidence>
<dbReference type="GO" id="GO:0071763">
    <property type="term" value="P:nuclear membrane organization"/>
    <property type="evidence" value="ECO:0007669"/>
    <property type="project" value="TreeGrafter"/>
</dbReference>
<keyword evidence="2" id="KW-0597">Phosphoprotein</keyword>
<proteinExistence type="predicted"/>
<evidence type="ECO:0000256" key="3">
    <source>
        <dbReference type="ARBA" id="ARBA00022692"/>
    </source>
</evidence>
<reference evidence="10 11" key="1">
    <citation type="submission" date="2023-12" db="EMBL/GenBank/DDBJ databases">
        <title>A high-quality genome assembly for Dillenia turbinata (Dilleniales).</title>
        <authorList>
            <person name="Chanderbali A."/>
        </authorList>
    </citation>
    <scope>NUCLEOTIDE SEQUENCE [LARGE SCALE GENOMIC DNA]</scope>
    <source>
        <strain evidence="10">LSX21</strain>
        <tissue evidence="10">Leaf</tissue>
    </source>
</reference>
<feature type="region of interest" description="Disordered" evidence="7">
    <location>
        <begin position="1"/>
        <end position="31"/>
    </location>
</feature>
<dbReference type="InterPro" id="IPR044780">
    <property type="entry name" value="Heh2/Src1"/>
</dbReference>
<dbReference type="GO" id="GO:0034399">
    <property type="term" value="C:nuclear periphery"/>
    <property type="evidence" value="ECO:0007669"/>
    <property type="project" value="TreeGrafter"/>
</dbReference>
<dbReference type="Pfam" id="PF09402">
    <property type="entry name" value="MSC"/>
    <property type="match status" value="1"/>
</dbReference>
<evidence type="ECO:0000256" key="1">
    <source>
        <dbReference type="ARBA" id="ARBA00004540"/>
    </source>
</evidence>
<sequence length="413" mass="47385">MSCSPRHPKHQYKSKNPKSKPSEINNDSSSSSSSPIFQFLAMEPPDKLLPSKAELLKLLAVVAIASSVAVTCNFLLSSFTRQPKPFCDTNPASDVLISDFCEPCPEHGECKEGKLECLQGYRKHGRLCVEDGDINEMARKLSKWIEAHVCEEYVQFLCEGTGRIWVPEDEIWNDLYEDKLQENIDIDIAHHAYTKQRAMETIGKILEKRTDPNGGKELKCPDFLAKQYQPFVCYIRQWIWEHALVLVLACGLLAGCMWLVMGVRRRWYLSKRVEQLYHQVCEVLEENAMMSKSVNGEVQPWVIASWLRDHLLLPRERKDPLLWKRVESLVQEDSRVDQYPKLVKGESKVVWEWQVEGSLSSLRRRKKAESRMKSNEGVNMSYDQETHTSKNGALLKSWDSPCSGPSKLNKLPS</sequence>
<evidence type="ECO:0000256" key="5">
    <source>
        <dbReference type="ARBA" id="ARBA00023136"/>
    </source>
</evidence>
<keyword evidence="11" id="KW-1185">Reference proteome</keyword>
<dbReference type="PANTHER" id="PTHR47808:SF2">
    <property type="entry name" value="LEM DOMAIN-CONTAINING PROTEIN 2"/>
    <property type="match status" value="1"/>
</dbReference>
<feature type="region of interest" description="Disordered" evidence="7">
    <location>
        <begin position="365"/>
        <end position="413"/>
    </location>
</feature>
<feature type="compositionally biased region" description="Basic residues" evidence="7">
    <location>
        <begin position="1"/>
        <end position="18"/>
    </location>
</feature>
<accession>A0AAN8ZUN3</accession>
<comment type="caution">
    <text evidence="10">The sequence shown here is derived from an EMBL/GenBank/DDBJ whole genome shotgun (WGS) entry which is preliminary data.</text>
</comment>
<evidence type="ECO:0000313" key="11">
    <source>
        <dbReference type="Proteomes" id="UP001370490"/>
    </source>
</evidence>
<evidence type="ECO:0000256" key="4">
    <source>
        <dbReference type="ARBA" id="ARBA00022989"/>
    </source>
</evidence>
<keyword evidence="5 8" id="KW-0472">Membrane</keyword>
<keyword evidence="6" id="KW-0539">Nucleus</keyword>
<dbReference type="Proteomes" id="UP001370490">
    <property type="component" value="Unassembled WGS sequence"/>
</dbReference>
<evidence type="ECO:0000256" key="6">
    <source>
        <dbReference type="ARBA" id="ARBA00023242"/>
    </source>
</evidence>
<feature type="transmembrane region" description="Helical" evidence="8">
    <location>
        <begin position="55"/>
        <end position="76"/>
    </location>
</feature>
<dbReference type="GO" id="GO:0005783">
    <property type="term" value="C:endoplasmic reticulum"/>
    <property type="evidence" value="ECO:0007669"/>
    <property type="project" value="TreeGrafter"/>
</dbReference>
<dbReference type="GO" id="GO:0005637">
    <property type="term" value="C:nuclear inner membrane"/>
    <property type="evidence" value="ECO:0007669"/>
    <property type="project" value="UniProtKB-SubCell"/>
</dbReference>
<comment type="subcellular location">
    <subcellularLocation>
        <location evidence="1">Nucleus inner membrane</location>
    </subcellularLocation>
</comment>
<protein>
    <submittedName>
        <fullName evidence="10">Man1/Src1, C-terminal</fullName>
    </submittedName>
</protein>
<dbReference type="AlphaFoldDB" id="A0AAN8ZUN3"/>
<dbReference type="InterPro" id="IPR041885">
    <property type="entry name" value="MAN1_winged_helix_dom"/>
</dbReference>
<gene>
    <name evidence="10" type="ORF">RJ641_000936</name>
</gene>
<dbReference type="PANTHER" id="PTHR47808">
    <property type="entry name" value="INNER NUCLEAR MEMBRANE PROTEIN HEH2-RELATED"/>
    <property type="match status" value="1"/>
</dbReference>
<keyword evidence="4 8" id="KW-1133">Transmembrane helix</keyword>
<evidence type="ECO:0000256" key="2">
    <source>
        <dbReference type="ARBA" id="ARBA00022553"/>
    </source>
</evidence>
<name>A0AAN8ZUN3_9MAGN</name>
<dbReference type="GO" id="GO:0003682">
    <property type="term" value="F:chromatin binding"/>
    <property type="evidence" value="ECO:0007669"/>
    <property type="project" value="InterPro"/>
</dbReference>